<accession>A0ACC3C3H1</accession>
<proteinExistence type="predicted"/>
<reference evidence="1" key="1">
    <citation type="submission" date="2019-11" db="EMBL/GenBank/DDBJ databases">
        <title>Nori genome reveals adaptations in red seaweeds to the harsh intertidal environment.</title>
        <authorList>
            <person name="Wang D."/>
            <person name="Mao Y."/>
        </authorList>
    </citation>
    <scope>NUCLEOTIDE SEQUENCE</scope>
    <source>
        <tissue evidence="1">Gametophyte</tissue>
    </source>
</reference>
<evidence type="ECO:0000313" key="2">
    <source>
        <dbReference type="Proteomes" id="UP000798662"/>
    </source>
</evidence>
<organism evidence="1 2">
    <name type="scientific">Pyropia yezoensis</name>
    <name type="common">Susabi-nori</name>
    <name type="synonym">Porphyra yezoensis</name>
    <dbReference type="NCBI Taxonomy" id="2788"/>
    <lineage>
        <taxon>Eukaryota</taxon>
        <taxon>Rhodophyta</taxon>
        <taxon>Bangiophyceae</taxon>
        <taxon>Bangiales</taxon>
        <taxon>Bangiaceae</taxon>
        <taxon>Pyropia</taxon>
    </lineage>
</organism>
<protein>
    <submittedName>
        <fullName evidence="1">Uncharacterized protein</fullName>
    </submittedName>
</protein>
<keyword evidence="2" id="KW-1185">Reference proteome</keyword>
<name>A0ACC3C3H1_PYRYE</name>
<dbReference type="EMBL" id="CM020619">
    <property type="protein sequence ID" value="KAK1864291.1"/>
    <property type="molecule type" value="Genomic_DNA"/>
</dbReference>
<sequence>MDALMQRAADEATAAGMAESLAHMERGVHNMSRAAKRAVVTAIRAGESDPYGDGDQSCLATLPGMAGVHQTQGLRDAWSTGLDLMETAEREPFHFACLVGDAAAVGATIAAARRIDDRGEAVKRLLERRVSLMRLPALGFVVYGARLTPVPGSPAPPGQHAAVLRLLLDAGAAADARDIAGYNAVASATGVGACAATLAMVPPLVAAGGDPCAVNRFGEPILMMPIQTGNVEAFKVLLRAGAAASLNTHPPADPSQTPARMLLNVPSMVRALTAYRRTADKGARLCAVCGASARQQCQKCRTTYYCGRDCQVADWKRPGPDAHKRTCGSAAGAVDVDVKTMTAATSEVLTSISRATGKVSSAPLTPQAGTFKVKLQVPLTHLSSALAPRDVPSVKVQDKDGRLLVIRPDGPGAAACATLDALVRSQGVAGAKIYLAARWLPPAGRVEGGTGGDGTAATPTVLRLDTSKPLAPPSPIW</sequence>
<evidence type="ECO:0000313" key="1">
    <source>
        <dbReference type="EMBL" id="KAK1864291.1"/>
    </source>
</evidence>
<comment type="caution">
    <text evidence="1">The sequence shown here is derived from an EMBL/GenBank/DDBJ whole genome shotgun (WGS) entry which is preliminary data.</text>
</comment>
<gene>
    <name evidence="1" type="ORF">I4F81_006840</name>
</gene>
<dbReference type="Proteomes" id="UP000798662">
    <property type="component" value="Chromosome 2"/>
</dbReference>